<dbReference type="AlphaFoldDB" id="A0AAE1K5V8"/>
<dbReference type="EMBL" id="JAWQEG010003700">
    <property type="protein sequence ID" value="KAK3864909.1"/>
    <property type="molecule type" value="Genomic_DNA"/>
</dbReference>
<keyword evidence="2" id="KW-1185">Reference proteome</keyword>
<sequence length="89" mass="10537">MKEALKRKEFQKAQNLHCVVEKPFSHSLVMWCYMISHQDLSQHSSLLLFPPATLMSTTIHHSKFKDQQHTTTVGNKLWYVWELEKLQVL</sequence>
<protein>
    <submittedName>
        <fullName evidence="1">Uncharacterized protein</fullName>
    </submittedName>
</protein>
<organism evidence="1 2">
    <name type="scientific">Petrolisthes cinctipes</name>
    <name type="common">Flat porcelain crab</name>
    <dbReference type="NCBI Taxonomy" id="88211"/>
    <lineage>
        <taxon>Eukaryota</taxon>
        <taxon>Metazoa</taxon>
        <taxon>Ecdysozoa</taxon>
        <taxon>Arthropoda</taxon>
        <taxon>Crustacea</taxon>
        <taxon>Multicrustacea</taxon>
        <taxon>Malacostraca</taxon>
        <taxon>Eumalacostraca</taxon>
        <taxon>Eucarida</taxon>
        <taxon>Decapoda</taxon>
        <taxon>Pleocyemata</taxon>
        <taxon>Anomura</taxon>
        <taxon>Galatheoidea</taxon>
        <taxon>Porcellanidae</taxon>
        <taxon>Petrolisthes</taxon>
    </lineage>
</organism>
<evidence type="ECO:0000313" key="1">
    <source>
        <dbReference type="EMBL" id="KAK3864909.1"/>
    </source>
</evidence>
<gene>
    <name evidence="1" type="ORF">Pcinc_029438</name>
</gene>
<evidence type="ECO:0000313" key="2">
    <source>
        <dbReference type="Proteomes" id="UP001286313"/>
    </source>
</evidence>
<accession>A0AAE1K5V8</accession>
<proteinExistence type="predicted"/>
<dbReference type="Proteomes" id="UP001286313">
    <property type="component" value="Unassembled WGS sequence"/>
</dbReference>
<name>A0AAE1K5V8_PETCI</name>
<reference evidence="1" key="1">
    <citation type="submission" date="2023-10" db="EMBL/GenBank/DDBJ databases">
        <title>Genome assemblies of two species of porcelain crab, Petrolisthes cinctipes and Petrolisthes manimaculis (Anomura: Porcellanidae).</title>
        <authorList>
            <person name="Angst P."/>
        </authorList>
    </citation>
    <scope>NUCLEOTIDE SEQUENCE</scope>
    <source>
        <strain evidence="1">PB745_01</strain>
        <tissue evidence="1">Gill</tissue>
    </source>
</reference>
<comment type="caution">
    <text evidence="1">The sequence shown here is derived from an EMBL/GenBank/DDBJ whole genome shotgun (WGS) entry which is preliminary data.</text>
</comment>